<gene>
    <name evidence="6" type="ORF">MAR_000746</name>
</gene>
<dbReference type="InterPro" id="IPR027278">
    <property type="entry name" value="ACCD_DCysDesulf"/>
</dbReference>
<dbReference type="PANTHER" id="PTHR43780">
    <property type="entry name" value="1-AMINOCYCLOPROPANE-1-CARBOXYLATE DEAMINASE-RELATED"/>
    <property type="match status" value="1"/>
</dbReference>
<dbReference type="Gene3D" id="3.40.50.1100">
    <property type="match status" value="2"/>
</dbReference>
<keyword evidence="3" id="KW-0663">Pyridoxal phosphate</keyword>
<organism evidence="6 7">
    <name type="scientific">Mya arenaria</name>
    <name type="common">Soft-shell clam</name>
    <dbReference type="NCBI Taxonomy" id="6604"/>
    <lineage>
        <taxon>Eukaryota</taxon>
        <taxon>Metazoa</taxon>
        <taxon>Spiralia</taxon>
        <taxon>Lophotrochozoa</taxon>
        <taxon>Mollusca</taxon>
        <taxon>Bivalvia</taxon>
        <taxon>Autobranchia</taxon>
        <taxon>Heteroconchia</taxon>
        <taxon>Euheterodonta</taxon>
        <taxon>Imparidentia</taxon>
        <taxon>Neoheterodontei</taxon>
        <taxon>Myida</taxon>
        <taxon>Myoidea</taxon>
        <taxon>Myidae</taxon>
        <taxon>Mya</taxon>
    </lineage>
</organism>
<comment type="cofactor">
    <cofactor evidence="1">
        <name>pyridoxal 5'-phosphate</name>
        <dbReference type="ChEBI" id="CHEBI:597326"/>
    </cofactor>
</comment>
<protein>
    <submittedName>
        <fullName evidence="6">DCYD1-like protein</fullName>
    </submittedName>
</protein>
<sequence length="401" mass="44084">MCRLKSSTAVVRMDDGLYQLQPFVVPQWAQHLNNIPKHIVKLSNLRTPIHKWRLPEVPTGFDVYIKRDDLTGTELSGNKVRNLQILFAEALASGARHVVTGGGPQSGHCRAVSIVCRYLGIQPHVVIEGVDKREDLGSAGNTLLYRLAGSQIYLAPYEGYEHFTRRVRNMQKYISDHYQEPCYCIPVGGSAVEGVFGFVAMFQELLEQGLHENFDDIVVTIATGGTAAGLALSNYLTGSKLSYICWLTLSGPMYCRVHAMTIALRRSELEENIDRLLTGLGAGVRCADILHVIEGHVGAGYGTASTDVLEYITRVSSSTGILLDPYYTGKAALGLARELRDNPGRFKGTRILFVHTGGIFGLFNGEMDRVVDSPGSPTNRMTSWLVEDQSPLQQTTHTTPS</sequence>
<evidence type="ECO:0000259" key="5">
    <source>
        <dbReference type="Pfam" id="PF00291"/>
    </source>
</evidence>
<evidence type="ECO:0000313" key="7">
    <source>
        <dbReference type="Proteomes" id="UP001164746"/>
    </source>
</evidence>
<comment type="similarity">
    <text evidence="2">Belongs to the ACC deaminase/D-cysteine desulfhydrase family.</text>
</comment>
<proteinExistence type="inferred from homology"/>
<dbReference type="PIRSF" id="PIRSF006278">
    <property type="entry name" value="ACCD_DCysDesulf"/>
    <property type="match status" value="1"/>
</dbReference>
<name>A0ABY7FDW1_MYAAR</name>
<dbReference type="EMBL" id="CP111022">
    <property type="protein sequence ID" value="WAR18908.1"/>
    <property type="molecule type" value="Genomic_DNA"/>
</dbReference>
<dbReference type="SUPFAM" id="SSF53686">
    <property type="entry name" value="Tryptophan synthase beta subunit-like PLP-dependent enzymes"/>
    <property type="match status" value="1"/>
</dbReference>
<feature type="region of interest" description="Disordered" evidence="4">
    <location>
        <begin position="373"/>
        <end position="401"/>
    </location>
</feature>
<evidence type="ECO:0000256" key="3">
    <source>
        <dbReference type="ARBA" id="ARBA00022898"/>
    </source>
</evidence>
<dbReference type="InterPro" id="IPR001926">
    <property type="entry name" value="TrpB-like_PALP"/>
</dbReference>
<evidence type="ECO:0000313" key="6">
    <source>
        <dbReference type="EMBL" id="WAR18908.1"/>
    </source>
</evidence>
<evidence type="ECO:0000256" key="1">
    <source>
        <dbReference type="ARBA" id="ARBA00001933"/>
    </source>
</evidence>
<feature type="domain" description="Tryptophan synthase beta chain-like PALP" evidence="5">
    <location>
        <begin position="44"/>
        <end position="357"/>
    </location>
</feature>
<dbReference type="InterPro" id="IPR036052">
    <property type="entry name" value="TrpB-like_PALP_sf"/>
</dbReference>
<evidence type="ECO:0000256" key="4">
    <source>
        <dbReference type="SAM" id="MobiDB-lite"/>
    </source>
</evidence>
<dbReference type="Proteomes" id="UP001164746">
    <property type="component" value="Chromosome 11"/>
</dbReference>
<accession>A0ABY7FDW1</accession>
<reference evidence="6" key="1">
    <citation type="submission" date="2022-11" db="EMBL/GenBank/DDBJ databases">
        <title>Centuries of genome instability and evolution in soft-shell clam transmissible cancer (bioRxiv).</title>
        <authorList>
            <person name="Hart S.F.M."/>
            <person name="Yonemitsu M.A."/>
            <person name="Giersch R.M."/>
            <person name="Beal B.F."/>
            <person name="Arriagada G."/>
            <person name="Davis B.W."/>
            <person name="Ostrander E.A."/>
            <person name="Goff S.P."/>
            <person name="Metzger M.J."/>
        </authorList>
    </citation>
    <scope>NUCLEOTIDE SEQUENCE</scope>
    <source>
        <strain evidence="6">MELC-2E11</strain>
        <tissue evidence="6">Siphon/mantle</tissue>
    </source>
</reference>
<dbReference type="PANTHER" id="PTHR43780:SF2">
    <property type="entry name" value="1-AMINOCYCLOPROPANE-1-CARBOXYLATE DEAMINASE-RELATED"/>
    <property type="match status" value="1"/>
</dbReference>
<evidence type="ECO:0000256" key="2">
    <source>
        <dbReference type="ARBA" id="ARBA00008639"/>
    </source>
</evidence>
<dbReference type="Pfam" id="PF00291">
    <property type="entry name" value="PALP"/>
    <property type="match status" value="1"/>
</dbReference>
<feature type="compositionally biased region" description="Polar residues" evidence="4">
    <location>
        <begin position="390"/>
        <end position="401"/>
    </location>
</feature>
<keyword evidence="7" id="KW-1185">Reference proteome</keyword>